<evidence type="ECO:0000256" key="6">
    <source>
        <dbReference type="SAM" id="MobiDB-lite"/>
    </source>
</evidence>
<dbReference type="PANTHER" id="PTHR47338:SF19">
    <property type="entry name" value="ZN(II)2CYS6 TRANSCRIPTION FACTOR (EUROFUNG)"/>
    <property type="match status" value="1"/>
</dbReference>
<dbReference type="STRING" id="413071.G9MK62"/>
<dbReference type="Gene3D" id="4.10.240.10">
    <property type="entry name" value="Zn(2)-C6 fungal-type DNA-binding domain"/>
    <property type="match status" value="1"/>
</dbReference>
<evidence type="ECO:0000259" key="7">
    <source>
        <dbReference type="PROSITE" id="PS50048"/>
    </source>
</evidence>
<feature type="region of interest" description="Disordered" evidence="6">
    <location>
        <begin position="63"/>
        <end position="98"/>
    </location>
</feature>
<evidence type="ECO:0000256" key="2">
    <source>
        <dbReference type="ARBA" id="ARBA00022723"/>
    </source>
</evidence>
<dbReference type="OrthoDB" id="5370478at2759"/>
<evidence type="ECO:0000313" key="8">
    <source>
        <dbReference type="EMBL" id="EHK25867.1"/>
    </source>
</evidence>
<dbReference type="GO" id="GO:0008270">
    <property type="term" value="F:zinc ion binding"/>
    <property type="evidence" value="ECO:0007669"/>
    <property type="project" value="InterPro"/>
</dbReference>
<dbReference type="SMART" id="SM00066">
    <property type="entry name" value="GAL4"/>
    <property type="match status" value="1"/>
</dbReference>
<dbReference type="GO" id="GO:0005634">
    <property type="term" value="C:nucleus"/>
    <property type="evidence" value="ECO:0007669"/>
    <property type="project" value="UniProtKB-SubCell"/>
</dbReference>
<dbReference type="InParanoid" id="G9MK62"/>
<evidence type="ECO:0000256" key="3">
    <source>
        <dbReference type="ARBA" id="ARBA00023015"/>
    </source>
</evidence>
<dbReference type="OMA" id="IYAQAMS"/>
<evidence type="ECO:0000313" key="9">
    <source>
        <dbReference type="Proteomes" id="UP000007115"/>
    </source>
</evidence>
<proteinExistence type="predicted"/>
<keyword evidence="5" id="KW-0539">Nucleus</keyword>
<comment type="caution">
    <text evidence="8">The sequence shown here is derived from an EMBL/GenBank/DDBJ whole genome shotgun (WGS) entry which is preliminary data.</text>
</comment>
<reference evidence="8 9" key="1">
    <citation type="journal article" date="2011" name="Genome Biol.">
        <title>Comparative genome sequence analysis underscores mycoparasitism as the ancestral life style of Trichoderma.</title>
        <authorList>
            <person name="Kubicek C.P."/>
            <person name="Herrera-Estrella A."/>
            <person name="Seidl-Seiboth V."/>
            <person name="Martinez D.A."/>
            <person name="Druzhinina I.S."/>
            <person name="Thon M."/>
            <person name="Zeilinger S."/>
            <person name="Casas-Flores S."/>
            <person name="Horwitz B.A."/>
            <person name="Mukherjee P.K."/>
            <person name="Mukherjee M."/>
            <person name="Kredics L."/>
            <person name="Alcaraz L.D."/>
            <person name="Aerts A."/>
            <person name="Antal Z."/>
            <person name="Atanasova L."/>
            <person name="Cervantes-Badillo M.G."/>
            <person name="Challacombe J."/>
            <person name="Chertkov O."/>
            <person name="McCluskey K."/>
            <person name="Coulpier F."/>
            <person name="Deshpande N."/>
            <person name="von Doehren H."/>
            <person name="Ebbole D.J."/>
            <person name="Esquivel-Naranjo E.U."/>
            <person name="Fekete E."/>
            <person name="Flipphi M."/>
            <person name="Glaser F."/>
            <person name="Gomez-Rodriguez E.Y."/>
            <person name="Gruber S."/>
            <person name="Han C."/>
            <person name="Henrissat B."/>
            <person name="Hermosa R."/>
            <person name="Hernandez-Onate M."/>
            <person name="Karaffa L."/>
            <person name="Kosti I."/>
            <person name="Le Crom S."/>
            <person name="Lindquist E."/>
            <person name="Lucas S."/>
            <person name="Luebeck M."/>
            <person name="Luebeck P.S."/>
            <person name="Margeot A."/>
            <person name="Metz B."/>
            <person name="Misra M."/>
            <person name="Nevalainen H."/>
            <person name="Omann M."/>
            <person name="Packer N."/>
            <person name="Perrone G."/>
            <person name="Uresti-Rivera E.E."/>
            <person name="Salamov A."/>
            <person name="Schmoll M."/>
            <person name="Seiboth B."/>
            <person name="Shapiro H."/>
            <person name="Sukno S."/>
            <person name="Tamayo-Ramos J.A."/>
            <person name="Tisch D."/>
            <person name="Wiest A."/>
            <person name="Wilkinson H.H."/>
            <person name="Zhang M."/>
            <person name="Coutinho P.M."/>
            <person name="Kenerley C.M."/>
            <person name="Monte E."/>
            <person name="Baker S.E."/>
            <person name="Grigoriev I.V."/>
        </authorList>
    </citation>
    <scope>NUCLEOTIDE SEQUENCE [LARGE SCALE GENOMIC DNA]</scope>
    <source>
        <strain evidence="9">Gv29-8 / FGSC 10586</strain>
    </source>
</reference>
<dbReference type="AlphaFoldDB" id="G9MK62"/>
<dbReference type="EMBL" id="ABDF02000003">
    <property type="protein sequence ID" value="EHK25867.1"/>
    <property type="molecule type" value="Genomic_DNA"/>
</dbReference>
<name>G9MK62_HYPVG</name>
<dbReference type="PANTHER" id="PTHR47338">
    <property type="entry name" value="ZN(II)2CYS6 TRANSCRIPTION FACTOR (EUROFUNG)-RELATED"/>
    <property type="match status" value="1"/>
</dbReference>
<dbReference type="Proteomes" id="UP000007115">
    <property type="component" value="Unassembled WGS sequence"/>
</dbReference>
<keyword evidence="4" id="KW-0804">Transcription</keyword>
<feature type="compositionally biased region" description="Basic and acidic residues" evidence="6">
    <location>
        <begin position="579"/>
        <end position="591"/>
    </location>
</feature>
<accession>G9MK62</accession>
<dbReference type="Pfam" id="PF04082">
    <property type="entry name" value="Fungal_trans"/>
    <property type="match status" value="1"/>
</dbReference>
<dbReference type="PROSITE" id="PS50048">
    <property type="entry name" value="ZN2_CY6_FUNGAL_2"/>
    <property type="match status" value="1"/>
</dbReference>
<dbReference type="InterPro" id="IPR001138">
    <property type="entry name" value="Zn2Cys6_DnaBD"/>
</dbReference>
<evidence type="ECO:0000256" key="4">
    <source>
        <dbReference type="ARBA" id="ARBA00023163"/>
    </source>
</evidence>
<dbReference type="CDD" id="cd12148">
    <property type="entry name" value="fungal_TF_MHR"/>
    <property type="match status" value="1"/>
</dbReference>
<dbReference type="GeneID" id="25787922"/>
<sequence>MVRTTIACARCRKAKIKCVHDGLPPCQSCMKEGSARIIHACTLTRPIIKRKKSLAAYISLGTSESGPVEPGAASWTQRRKTFSPDRQREIGEKENSNSSQKEFIHRVTKAANAFVIQFPELNFLHLPSFLQGLKYLNGDAVDITGQHNATSYRATLKGLCFALLALCAPWLEDEHPTDDYILSARSSMSIIDHPDVFTIQTLLVIAMYEWGCGRTFKAWADSGMAIRSIQLLNALPKPRSTTELQSEIQNRTFWACFVMDRLVFCGKPQPLALPLPSVEVHWPVGQRDFAFGQTTSRFYPHIEYGTSMDQANYSDLDRVYTLIVQGYDVWSKILQWVAGGGRRRQPVRHQFVSPWERGSIWLSLYEELREWRERHDVCVRFPDTAVEVHASLGQAHGFAYLNLIYHLCRLFLGREYIPFLPTPTSEPSGPVDPPLLALEAPPGWWEERAYELFSSSAHITDILRRLDAAAAPFSTPFSGFCAFSAATMNSYVLYFPRMNLGRSMNAAADFKADKVYLDRFRRQWEIGARWWTAIETTQQLHEKASRDREKFFGKTRADFQALEAIINHSASTFLSDAEADTHGEPQDHTRDPPITPRSNSVNDGLGAPVAGNHSVSEVTGVQDPTQYQLQVQSQHDTILYYDGDGNAWNAIWPLWEDQMGISFESETVPWDYAAHSAAVV</sequence>
<comment type="subcellular location">
    <subcellularLocation>
        <location evidence="1">Nucleus</location>
    </subcellularLocation>
</comment>
<dbReference type="InterPro" id="IPR036864">
    <property type="entry name" value="Zn2-C6_fun-type_DNA-bd_sf"/>
</dbReference>
<protein>
    <recommendedName>
        <fullName evidence="7">Zn(2)-C6 fungal-type domain-containing protein</fullName>
    </recommendedName>
</protein>
<dbReference type="CDD" id="cd00067">
    <property type="entry name" value="GAL4"/>
    <property type="match status" value="1"/>
</dbReference>
<keyword evidence="9" id="KW-1185">Reference proteome</keyword>
<feature type="region of interest" description="Disordered" evidence="6">
    <location>
        <begin position="577"/>
        <end position="612"/>
    </location>
</feature>
<feature type="compositionally biased region" description="Basic and acidic residues" evidence="6">
    <location>
        <begin position="82"/>
        <end position="95"/>
    </location>
</feature>
<dbReference type="RefSeq" id="XP_013960061.1">
    <property type="nucleotide sequence ID" value="XM_014104586.1"/>
</dbReference>
<evidence type="ECO:0000256" key="5">
    <source>
        <dbReference type="ARBA" id="ARBA00023242"/>
    </source>
</evidence>
<dbReference type="SMART" id="SM00906">
    <property type="entry name" value="Fungal_trans"/>
    <property type="match status" value="1"/>
</dbReference>
<dbReference type="InterPro" id="IPR007219">
    <property type="entry name" value="XnlR_reg_dom"/>
</dbReference>
<keyword evidence="2" id="KW-0479">Metal-binding</keyword>
<dbReference type="GO" id="GO:0006351">
    <property type="term" value="P:DNA-templated transcription"/>
    <property type="evidence" value="ECO:0007669"/>
    <property type="project" value="InterPro"/>
</dbReference>
<keyword evidence="3" id="KW-0805">Transcription regulation</keyword>
<feature type="domain" description="Zn(2)-C6 fungal-type" evidence="7">
    <location>
        <begin position="7"/>
        <end position="43"/>
    </location>
</feature>
<organism evidence="8 9">
    <name type="scientific">Hypocrea virens (strain Gv29-8 / FGSC 10586)</name>
    <name type="common">Gliocladium virens</name>
    <name type="synonym">Trichoderma virens</name>
    <dbReference type="NCBI Taxonomy" id="413071"/>
    <lineage>
        <taxon>Eukaryota</taxon>
        <taxon>Fungi</taxon>
        <taxon>Dikarya</taxon>
        <taxon>Ascomycota</taxon>
        <taxon>Pezizomycotina</taxon>
        <taxon>Sordariomycetes</taxon>
        <taxon>Hypocreomycetidae</taxon>
        <taxon>Hypocreales</taxon>
        <taxon>Hypocreaceae</taxon>
        <taxon>Trichoderma</taxon>
    </lineage>
</organism>
<dbReference type="eggNOG" id="ENOG502SI9N">
    <property type="taxonomic scope" value="Eukaryota"/>
</dbReference>
<gene>
    <name evidence="8" type="ORF">TRIVIDRAFT_144978</name>
</gene>
<dbReference type="GO" id="GO:0000981">
    <property type="term" value="F:DNA-binding transcription factor activity, RNA polymerase II-specific"/>
    <property type="evidence" value="ECO:0007669"/>
    <property type="project" value="InterPro"/>
</dbReference>
<dbReference type="VEuPathDB" id="FungiDB:TRIVIDRAFT_144978"/>
<dbReference type="GO" id="GO:0003677">
    <property type="term" value="F:DNA binding"/>
    <property type="evidence" value="ECO:0007669"/>
    <property type="project" value="InterPro"/>
</dbReference>
<dbReference type="HOGENOM" id="CLU_005024_2_1_1"/>
<evidence type="ECO:0000256" key="1">
    <source>
        <dbReference type="ARBA" id="ARBA00004123"/>
    </source>
</evidence>
<dbReference type="SUPFAM" id="SSF57701">
    <property type="entry name" value="Zn2/Cys6 DNA-binding domain"/>
    <property type="match status" value="1"/>
</dbReference>
<dbReference type="InterPro" id="IPR050815">
    <property type="entry name" value="TF_fung"/>
</dbReference>